<evidence type="ECO:0000256" key="1">
    <source>
        <dbReference type="SAM" id="Phobius"/>
    </source>
</evidence>
<feature type="transmembrane region" description="Helical" evidence="1">
    <location>
        <begin position="329"/>
        <end position="350"/>
    </location>
</feature>
<evidence type="ECO:0000313" key="3">
    <source>
        <dbReference type="Proteomes" id="UP000245412"/>
    </source>
</evidence>
<feature type="transmembrane region" description="Helical" evidence="1">
    <location>
        <begin position="289"/>
        <end position="309"/>
    </location>
</feature>
<name>A0AB73SZG9_9FIRM</name>
<keyword evidence="1" id="KW-1133">Transmembrane helix</keyword>
<feature type="transmembrane region" description="Helical" evidence="1">
    <location>
        <begin position="131"/>
        <end position="147"/>
    </location>
</feature>
<feature type="transmembrane region" description="Helical" evidence="1">
    <location>
        <begin position="236"/>
        <end position="257"/>
    </location>
</feature>
<dbReference type="PANTHER" id="PTHR41771:SF1">
    <property type="entry name" value="MEMBRANE PROTEIN"/>
    <property type="match status" value="1"/>
</dbReference>
<dbReference type="AlphaFoldDB" id="A0AB73SZG9"/>
<accession>A0AB73SZG9</accession>
<dbReference type="PANTHER" id="PTHR41771">
    <property type="entry name" value="MEMBRANE PROTEIN-RELATED"/>
    <property type="match status" value="1"/>
</dbReference>
<dbReference type="EMBL" id="QGGY01000016">
    <property type="protein sequence ID" value="PWJ72799.1"/>
    <property type="molecule type" value="Genomic_DNA"/>
</dbReference>
<reference evidence="2 3" key="1">
    <citation type="submission" date="2018-05" db="EMBL/GenBank/DDBJ databases">
        <authorList>
            <person name="Goeker M."/>
            <person name="Huntemann M."/>
            <person name="Clum A."/>
            <person name="Pillay M."/>
            <person name="Palaniappan K."/>
            <person name="Varghese N."/>
            <person name="Mikhailova N."/>
            <person name="Stamatis D."/>
            <person name="Reddy T."/>
            <person name="Daum C."/>
            <person name="Shapiro N."/>
            <person name="Ivanova N."/>
            <person name="Kyrpides N."/>
            <person name="Woyke T."/>
        </authorList>
    </citation>
    <scope>NUCLEOTIDE SEQUENCE [LARGE SCALE GENOMIC DNA]</scope>
    <source>
        <strain evidence="2 3">DSM 26524</strain>
    </source>
</reference>
<sequence>MRTLRVQNISFIYRIPRRNLRINPAVIFCILLSAVLILLPASGSRISGTDAAGAGGMQGAVAVVEGNEPLRVRILTGSFAGSEAEAAIPETAETAFPKGAKKGERVLVSMSIEDGRIIGVSLSDTFRLDRQLTLGIICMAGIILLTGRKKITSIIMLIPSMLLIWKIILPAWERGFAPAVSGILAALGISAVLLLLQARSKEEFAAAYTGCAGSILMTAAVAAAAVPDSLTGDGGILLAGMLSGASGAAADTGLRIVRTMKRSLEWQKDMNWLEAAHTGMASGRLNMGMAAVVLLSAYLCGCVGVLASFTGTGRDTALAMAAGQMMDVLLLGFFPLLVIPFTSLAAGFFMTGKKFKSGF</sequence>
<dbReference type="InterPro" id="IPR012507">
    <property type="entry name" value="YibE_F"/>
</dbReference>
<protein>
    <submittedName>
        <fullName evidence="2">Membrane protein</fullName>
    </submittedName>
</protein>
<dbReference type="RefSeq" id="WP_109748263.1">
    <property type="nucleotide sequence ID" value="NZ_JANKBI010000016.1"/>
</dbReference>
<keyword evidence="1" id="KW-0812">Transmembrane</keyword>
<evidence type="ECO:0000313" key="2">
    <source>
        <dbReference type="EMBL" id="PWJ72799.1"/>
    </source>
</evidence>
<dbReference type="Proteomes" id="UP000245412">
    <property type="component" value="Unassembled WGS sequence"/>
</dbReference>
<keyword evidence="1" id="KW-0472">Membrane</keyword>
<feature type="transmembrane region" description="Helical" evidence="1">
    <location>
        <begin position="20"/>
        <end position="39"/>
    </location>
</feature>
<organism evidence="2 3">
    <name type="scientific">Murimonas intestini</name>
    <dbReference type="NCBI Taxonomy" id="1337051"/>
    <lineage>
        <taxon>Bacteria</taxon>
        <taxon>Bacillati</taxon>
        <taxon>Bacillota</taxon>
        <taxon>Clostridia</taxon>
        <taxon>Lachnospirales</taxon>
        <taxon>Lachnospiraceae</taxon>
        <taxon>Murimonas</taxon>
    </lineage>
</organism>
<keyword evidence="3" id="KW-1185">Reference proteome</keyword>
<feature type="transmembrane region" description="Helical" evidence="1">
    <location>
        <begin position="205"/>
        <end position="224"/>
    </location>
</feature>
<feature type="transmembrane region" description="Helical" evidence="1">
    <location>
        <begin position="154"/>
        <end position="172"/>
    </location>
</feature>
<comment type="caution">
    <text evidence="2">The sequence shown here is derived from an EMBL/GenBank/DDBJ whole genome shotgun (WGS) entry which is preliminary data.</text>
</comment>
<gene>
    <name evidence="2" type="ORF">C7383_116113</name>
</gene>
<feature type="transmembrane region" description="Helical" evidence="1">
    <location>
        <begin position="178"/>
        <end position="198"/>
    </location>
</feature>
<proteinExistence type="predicted"/>
<dbReference type="Pfam" id="PF07907">
    <property type="entry name" value="YibE_F"/>
    <property type="match status" value="2"/>
</dbReference>